<keyword evidence="6" id="KW-0560">Oxidoreductase</keyword>
<dbReference type="InterPro" id="IPR036291">
    <property type="entry name" value="NAD(P)-bd_dom_sf"/>
</dbReference>
<dbReference type="InterPro" id="IPR020843">
    <property type="entry name" value="ER"/>
</dbReference>
<dbReference type="CDD" id="cd08298">
    <property type="entry name" value="CAD2"/>
    <property type="match status" value="1"/>
</dbReference>
<gene>
    <name evidence="8" type="ORF">Y981_01965</name>
</gene>
<evidence type="ECO:0000256" key="2">
    <source>
        <dbReference type="ARBA" id="ARBA00008072"/>
    </source>
</evidence>
<dbReference type="RefSeq" id="WP_014960146.1">
    <property type="nucleotide sequence ID" value="NZ_CP007243.1"/>
</dbReference>
<dbReference type="InterPro" id="IPR013154">
    <property type="entry name" value="ADH-like_N"/>
</dbReference>
<dbReference type="Pfam" id="PF08240">
    <property type="entry name" value="ADH_N"/>
    <property type="match status" value="1"/>
</dbReference>
<accession>A0A059XXS2</accession>
<evidence type="ECO:0000256" key="3">
    <source>
        <dbReference type="ARBA" id="ARBA00013190"/>
    </source>
</evidence>
<dbReference type="InterPro" id="IPR011032">
    <property type="entry name" value="GroES-like_sf"/>
</dbReference>
<evidence type="ECO:0000256" key="4">
    <source>
        <dbReference type="ARBA" id="ARBA00022723"/>
    </source>
</evidence>
<dbReference type="GO" id="GO:0004022">
    <property type="term" value="F:alcohol dehydrogenase (NAD+) activity"/>
    <property type="evidence" value="ECO:0007669"/>
    <property type="project" value="UniProtKB-EC"/>
</dbReference>
<comment type="similarity">
    <text evidence="2">Belongs to the zinc-containing alcohol dehydrogenase family.</text>
</comment>
<dbReference type="HOGENOM" id="CLU_026673_20_7_0"/>
<sequence>MKKMVVARVGPLGFDSLSVENTPEPVPGSGEVLVRVEACGVCRTDLHVIEGDLPESAPGIVPGHEVVGRVAKTGPGVSDLSPGQRVGVAWLYRSCGECRYCRKGAENLCVSPLFTGYHRPGGYAEALVANAAFVYPLPENMPAEQLAPLLCAGIIGYRALSRLGLSRGSHLGLYGFGASAHLVLQMARDQGMRVSVGSRGDRHQAFARSMGADWVGGPAETPEEPLDGAILFAPAGPLVLPILRRLDRGGRLLIAGIHLSDIPAIEYEPFLFYEKSLGSVTANTRDDGRKLLEWASKGTIVPRTTVYPLEEAVRALRDLKEDRIEGAAVLKVGG</sequence>
<evidence type="ECO:0000256" key="6">
    <source>
        <dbReference type="ARBA" id="ARBA00023002"/>
    </source>
</evidence>
<dbReference type="SMART" id="SM00829">
    <property type="entry name" value="PKS_ER"/>
    <property type="match status" value="1"/>
</dbReference>
<dbReference type="Gene3D" id="3.40.50.720">
    <property type="entry name" value="NAD(P)-binding Rossmann-like Domain"/>
    <property type="match status" value="1"/>
</dbReference>
<keyword evidence="4" id="KW-0479">Metal-binding</keyword>
<dbReference type="InterPro" id="IPR002328">
    <property type="entry name" value="ADH_Zn_CS"/>
</dbReference>
<dbReference type="Proteomes" id="UP000027059">
    <property type="component" value="Chromosome"/>
</dbReference>
<evidence type="ECO:0000313" key="9">
    <source>
        <dbReference type="Proteomes" id="UP000027059"/>
    </source>
</evidence>
<evidence type="ECO:0000256" key="1">
    <source>
        <dbReference type="ARBA" id="ARBA00001947"/>
    </source>
</evidence>
<dbReference type="PANTHER" id="PTHR42940">
    <property type="entry name" value="ALCOHOL DEHYDROGENASE 1-RELATED"/>
    <property type="match status" value="1"/>
</dbReference>
<organism evidence="8 9">
    <name type="scientific">Leptospirillum ferriphilum YSK</name>
    <dbReference type="NCBI Taxonomy" id="1441628"/>
    <lineage>
        <taxon>Bacteria</taxon>
        <taxon>Pseudomonadati</taxon>
        <taxon>Nitrospirota</taxon>
        <taxon>Nitrospiria</taxon>
        <taxon>Nitrospirales</taxon>
        <taxon>Nitrospiraceae</taxon>
        <taxon>Leptospirillum</taxon>
    </lineage>
</organism>
<proteinExistence type="inferred from homology"/>
<dbReference type="PANTHER" id="PTHR42940:SF8">
    <property type="entry name" value="VACUOLAR PROTEIN SORTING-ASSOCIATED PROTEIN 11"/>
    <property type="match status" value="1"/>
</dbReference>
<dbReference type="SUPFAM" id="SSF51735">
    <property type="entry name" value="NAD(P)-binding Rossmann-fold domains"/>
    <property type="match status" value="1"/>
</dbReference>
<dbReference type="OrthoDB" id="9806940at2"/>
<dbReference type="GO" id="GO:0005737">
    <property type="term" value="C:cytoplasm"/>
    <property type="evidence" value="ECO:0007669"/>
    <property type="project" value="TreeGrafter"/>
</dbReference>
<evidence type="ECO:0000313" key="8">
    <source>
        <dbReference type="EMBL" id="AIA30027.1"/>
    </source>
</evidence>
<dbReference type="GO" id="GO:0008270">
    <property type="term" value="F:zinc ion binding"/>
    <property type="evidence" value="ECO:0007669"/>
    <property type="project" value="InterPro"/>
</dbReference>
<dbReference type="SUPFAM" id="SSF50129">
    <property type="entry name" value="GroES-like"/>
    <property type="match status" value="1"/>
</dbReference>
<feature type="domain" description="Enoyl reductase (ER)" evidence="7">
    <location>
        <begin position="13"/>
        <end position="330"/>
    </location>
</feature>
<protein>
    <recommendedName>
        <fullName evidence="3">alcohol dehydrogenase</fullName>
        <ecNumber evidence="3">1.1.1.1</ecNumber>
    </recommendedName>
</protein>
<evidence type="ECO:0000256" key="5">
    <source>
        <dbReference type="ARBA" id="ARBA00022833"/>
    </source>
</evidence>
<reference evidence="9" key="1">
    <citation type="submission" date="2014-02" db="EMBL/GenBank/DDBJ databases">
        <title>Complete genome sequence and comparative genomic analysis of the nitrogen-fixing bacterium Leptospirillum ferriphilum YSK.</title>
        <authorList>
            <person name="Guo X."/>
            <person name="Yin H."/>
            <person name="Liang Y."/>
            <person name="Hu Q."/>
            <person name="Ma L."/>
            <person name="Xiao Y."/>
            <person name="Zhang X."/>
            <person name="Qiu G."/>
            <person name="Liu X."/>
        </authorList>
    </citation>
    <scope>NUCLEOTIDE SEQUENCE [LARGE SCALE GENOMIC DNA]</scope>
    <source>
        <strain evidence="9">YSK</strain>
    </source>
</reference>
<keyword evidence="5" id="KW-0862">Zinc</keyword>
<evidence type="ECO:0000259" key="7">
    <source>
        <dbReference type="SMART" id="SM00829"/>
    </source>
</evidence>
<dbReference type="Gene3D" id="3.90.180.10">
    <property type="entry name" value="Medium-chain alcohol dehydrogenases, catalytic domain"/>
    <property type="match status" value="1"/>
</dbReference>
<dbReference type="KEGG" id="lfp:Y981_01965"/>
<dbReference type="EMBL" id="CP007243">
    <property type="protein sequence ID" value="AIA30027.1"/>
    <property type="molecule type" value="Genomic_DNA"/>
</dbReference>
<comment type="cofactor">
    <cofactor evidence="1">
        <name>Zn(2+)</name>
        <dbReference type="ChEBI" id="CHEBI:29105"/>
    </cofactor>
</comment>
<dbReference type="NCBIfam" id="TIGR02822">
    <property type="entry name" value="adh_fam_2"/>
    <property type="match status" value="1"/>
</dbReference>
<dbReference type="InterPro" id="IPR014187">
    <property type="entry name" value="ADH_Zn_typ-2"/>
</dbReference>
<dbReference type="AlphaFoldDB" id="A0A059XXS2"/>
<reference evidence="8 9" key="2">
    <citation type="journal article" date="2015" name="Biomed. Res. Int.">
        <title>Effects of Arsenite Resistance on the Growth and Functional Gene Expression of Leptospirillum ferriphilum and Acidithiobacillus thiooxidans in Pure Culture and Coculture.</title>
        <authorList>
            <person name="Jiang H."/>
            <person name="Liang Y."/>
            <person name="Yin H."/>
            <person name="Xiao Y."/>
            <person name="Guo X."/>
            <person name="Xu Y."/>
            <person name="Hu Q."/>
            <person name="Liu H."/>
            <person name="Liu X."/>
        </authorList>
    </citation>
    <scope>NUCLEOTIDE SEQUENCE [LARGE SCALE GENOMIC DNA]</scope>
    <source>
        <strain evidence="8 9">YSK</strain>
    </source>
</reference>
<dbReference type="PROSITE" id="PS00059">
    <property type="entry name" value="ADH_ZINC"/>
    <property type="match status" value="1"/>
</dbReference>
<keyword evidence="9" id="KW-1185">Reference proteome</keyword>
<dbReference type="EC" id="1.1.1.1" evidence="3"/>
<name>A0A059XXS2_9BACT</name>